<dbReference type="Pfam" id="PF13189">
    <property type="entry name" value="Cytidylate_kin2"/>
    <property type="match status" value="1"/>
</dbReference>
<protein>
    <recommendedName>
        <fullName evidence="3">(d)CMP kinase</fullName>
    </recommendedName>
</protein>
<name>A0A2H0WA83_9BACT</name>
<reference evidence="2" key="1">
    <citation type="submission" date="2017-09" db="EMBL/GenBank/DDBJ databases">
        <title>Depth-based differentiation of microbial function through sediment-hosted aquifers and enrichment of novel symbionts in the deep terrestrial subsurface.</title>
        <authorList>
            <person name="Probst A.J."/>
            <person name="Ladd B."/>
            <person name="Jarett J.K."/>
            <person name="Geller-Mcgrath D.E."/>
            <person name="Sieber C.M.K."/>
            <person name="Emerson J.B."/>
            <person name="Anantharaman K."/>
            <person name="Thomas B.C."/>
            <person name="Malmstrom R."/>
            <person name="Stieglmeier M."/>
            <person name="Klingl A."/>
            <person name="Woyke T."/>
            <person name="Ryan C.M."/>
            <person name="Banfield J.F."/>
        </authorList>
    </citation>
    <scope>NUCLEOTIDE SEQUENCE [LARGE SCALE GENOMIC DNA]</scope>
</reference>
<gene>
    <name evidence="1" type="ORF">COT75_05110</name>
</gene>
<organism evidence="1 2">
    <name type="scientific">Candidatus Beckwithbacteria bacterium CG10_big_fil_rev_8_21_14_0_10_34_10</name>
    <dbReference type="NCBI Taxonomy" id="1974495"/>
    <lineage>
        <taxon>Bacteria</taxon>
        <taxon>Candidatus Beckwithiibacteriota</taxon>
    </lineage>
</organism>
<evidence type="ECO:0000313" key="1">
    <source>
        <dbReference type="EMBL" id="PIS08828.1"/>
    </source>
</evidence>
<dbReference type="EMBL" id="PEZT01000028">
    <property type="protein sequence ID" value="PIS08828.1"/>
    <property type="molecule type" value="Genomic_DNA"/>
</dbReference>
<dbReference type="Gene3D" id="3.40.50.300">
    <property type="entry name" value="P-loop containing nucleotide triphosphate hydrolases"/>
    <property type="match status" value="1"/>
</dbReference>
<sequence>MTTSKKQPLNFRNITISGLPGAGSSTLGKALAEVLDWEYFSGGDFMRAYAIERGLFDANNKAHHDATVYSQDFDRQVDYGMRETLEKKSGKILESWLSSFMAQGILGSLKILVFCSADDIRVDRIINRDDLTVTQAKKHIFEREIKNNSKWVKVYKNEWKKWVVDKGIVAKSKPIWFWYPEMYDLKIDTYKSSKEQTLEIVLNRLGYKGKVNYKKVF</sequence>
<dbReference type="SUPFAM" id="SSF52540">
    <property type="entry name" value="P-loop containing nucleoside triphosphate hydrolases"/>
    <property type="match status" value="1"/>
</dbReference>
<dbReference type="AlphaFoldDB" id="A0A2H0WA83"/>
<evidence type="ECO:0008006" key="3">
    <source>
        <dbReference type="Google" id="ProtNLM"/>
    </source>
</evidence>
<comment type="caution">
    <text evidence="1">The sequence shown here is derived from an EMBL/GenBank/DDBJ whole genome shotgun (WGS) entry which is preliminary data.</text>
</comment>
<dbReference type="InterPro" id="IPR027417">
    <property type="entry name" value="P-loop_NTPase"/>
</dbReference>
<proteinExistence type="predicted"/>
<evidence type="ECO:0000313" key="2">
    <source>
        <dbReference type="Proteomes" id="UP000230093"/>
    </source>
</evidence>
<dbReference type="Proteomes" id="UP000230093">
    <property type="component" value="Unassembled WGS sequence"/>
</dbReference>
<accession>A0A2H0WA83</accession>